<evidence type="ECO:0008006" key="3">
    <source>
        <dbReference type="Google" id="ProtNLM"/>
    </source>
</evidence>
<proteinExistence type="predicted"/>
<reference evidence="1 2" key="1">
    <citation type="journal article" date="2011" name="J. Bacteriol.">
        <title>Genome sequence of Methyloversatilis universalis FAM5T, a methylotrophic representative of the order Rhodocyclales.</title>
        <authorList>
            <person name="Kittichotirat W."/>
            <person name="Good N.M."/>
            <person name="Hall R."/>
            <person name="Bringel F."/>
            <person name="Lajus A."/>
            <person name="Medigue C."/>
            <person name="Smalley N.E."/>
            <person name="Beck D."/>
            <person name="Bumgarner R."/>
            <person name="Vuilleumier S."/>
            <person name="Kalyuzhnaya M.G."/>
        </authorList>
    </citation>
    <scope>NUCLEOTIDE SEQUENCE [LARGE SCALE GENOMIC DNA]</scope>
    <source>
        <strain evidence="2">ATCC BAA-1314 / JCM 13912 / FAM5</strain>
    </source>
</reference>
<dbReference type="eggNOG" id="ENOG5032S9B">
    <property type="taxonomic scope" value="Bacteria"/>
</dbReference>
<accession>F5RHR1</accession>
<name>F5RHR1_METUF</name>
<keyword evidence="2" id="KW-1185">Reference proteome</keyword>
<dbReference type="STRING" id="1000565.METUNv1_03859"/>
<dbReference type="EMBL" id="AFHG01000059">
    <property type="protein sequence ID" value="EGK69893.1"/>
    <property type="molecule type" value="Genomic_DNA"/>
</dbReference>
<gene>
    <name evidence="1" type="ORF">METUNv1_03859</name>
</gene>
<comment type="caution">
    <text evidence="1">The sequence shown here is derived from an EMBL/GenBank/DDBJ whole genome shotgun (WGS) entry which is preliminary data.</text>
</comment>
<dbReference type="AlphaFoldDB" id="F5RHR1"/>
<dbReference type="OrthoDB" id="7432757at2"/>
<dbReference type="InterPro" id="IPR022050">
    <property type="entry name" value="T_hemolysin"/>
</dbReference>
<dbReference type="Proteomes" id="UP000005019">
    <property type="component" value="Unassembled WGS sequence"/>
</dbReference>
<evidence type="ECO:0000313" key="2">
    <source>
        <dbReference type="Proteomes" id="UP000005019"/>
    </source>
</evidence>
<dbReference type="Pfam" id="PF12261">
    <property type="entry name" value="T_hemolysin"/>
    <property type="match status" value="1"/>
</dbReference>
<organism evidence="1 2">
    <name type="scientific">Methyloversatilis universalis (strain ATCC BAA-1314 / DSM 25237 / JCM 13912 / CCUG 52030 / FAM5)</name>
    <dbReference type="NCBI Taxonomy" id="1000565"/>
    <lineage>
        <taxon>Bacteria</taxon>
        <taxon>Pseudomonadati</taxon>
        <taxon>Pseudomonadota</taxon>
        <taxon>Betaproteobacteria</taxon>
        <taxon>Nitrosomonadales</taxon>
        <taxon>Sterolibacteriaceae</taxon>
        <taxon>Methyloversatilis</taxon>
    </lineage>
</organism>
<sequence>MPHTAALIALTPRHAVAGSTSALQACVIGVRVEDSAPELEVIGHGHPARASIERYIAGCFLRTYGAVISHFADTLLGVRGPDGAWQAALGYSLPASRPEVFVEQYLDQPLEQALSQVLREPVSRGALAEVGNMAATSAGMGRALIALATRHLYARGLDYVVFTATRALANSFVRLGIPIFSVAPADPARLRDGEARWGSYYRNTPTVMVGRIASGLHTVGVEAA</sequence>
<evidence type="ECO:0000313" key="1">
    <source>
        <dbReference type="EMBL" id="EGK69893.1"/>
    </source>
</evidence>
<protein>
    <recommendedName>
        <fullName evidence="3">Thermostable hemolysin</fullName>
    </recommendedName>
</protein>
<dbReference type="RefSeq" id="WP_008064544.1">
    <property type="nucleotide sequence ID" value="NZ_AFHG01000059.1"/>
</dbReference>